<evidence type="ECO:0000256" key="2">
    <source>
        <dbReference type="ARBA" id="ARBA00022729"/>
    </source>
</evidence>
<feature type="chain" id="PRO_5022099760" evidence="4">
    <location>
        <begin position="24"/>
        <end position="332"/>
    </location>
</feature>
<dbReference type="Pfam" id="PF03480">
    <property type="entry name" value="DctP"/>
    <property type="match status" value="1"/>
</dbReference>
<keyword evidence="2 4" id="KW-0732">Signal</keyword>
<reference evidence="5 6" key="1">
    <citation type="journal article" date="2015" name="Stand. Genomic Sci.">
        <title>Genomic Encyclopedia of Bacterial and Archaeal Type Strains, Phase III: the genomes of soil and plant-associated and newly described type strains.</title>
        <authorList>
            <person name="Whitman W.B."/>
            <person name="Woyke T."/>
            <person name="Klenk H.P."/>
            <person name="Zhou Y."/>
            <person name="Lilburn T.G."/>
            <person name="Beck B.J."/>
            <person name="De Vos P."/>
            <person name="Vandamme P."/>
            <person name="Eisen J.A."/>
            <person name="Garrity G."/>
            <person name="Hugenholtz P."/>
            <person name="Kyrpides N.C."/>
        </authorList>
    </citation>
    <scope>NUCLEOTIDE SEQUENCE [LARGE SCALE GENOMIC DNA]</scope>
    <source>
        <strain evidence="5 6">CGMCC 1.5364</strain>
    </source>
</reference>
<dbReference type="Gene3D" id="3.40.190.170">
    <property type="entry name" value="Bacterial extracellular solute-binding protein, family 7"/>
    <property type="match status" value="1"/>
</dbReference>
<feature type="signal peptide" evidence="4">
    <location>
        <begin position="1"/>
        <end position="23"/>
    </location>
</feature>
<organism evidence="5 6">
    <name type="scientific">Paracoccus sulfuroxidans</name>
    <dbReference type="NCBI Taxonomy" id="384678"/>
    <lineage>
        <taxon>Bacteria</taxon>
        <taxon>Pseudomonadati</taxon>
        <taxon>Pseudomonadota</taxon>
        <taxon>Alphaproteobacteria</taxon>
        <taxon>Rhodobacterales</taxon>
        <taxon>Paracoccaceae</taxon>
        <taxon>Paracoccus</taxon>
    </lineage>
</organism>
<evidence type="ECO:0000256" key="3">
    <source>
        <dbReference type="ARBA" id="ARBA00022764"/>
    </source>
</evidence>
<comment type="subcellular location">
    <subcellularLocation>
        <location evidence="1">Periplasm</location>
    </subcellularLocation>
</comment>
<gene>
    <name evidence="5" type="ORF">IQ24_03101</name>
</gene>
<accession>A0A562NGM5</accession>
<dbReference type="EMBL" id="VLKU01000010">
    <property type="protein sequence ID" value="TWI31243.1"/>
    <property type="molecule type" value="Genomic_DNA"/>
</dbReference>
<sequence>MTWSKIAMAGGLALLFSTTSSLAEVQLRMVGAWAPGFSPTAEIGKNFMENVNRLGEGKVKINYLGADDILPPLDQPEALVNGVFDVWFGAPNYWAGVVPGGDVTELSPARIPDGGPGSEIYEFLVKAFAAKGVRYLGHAAGDVGVGSHYMVTTFPVSSIDDLSGKPVRVTPLSRHFVQAAKAESVTLPPAEIFLALDRGTVRAMTWPIADAFTRYGWQDVTKYMIDQPMYRSGGGLAMNLDKWDSLEPDVQEILLKAVGETQEFAQTWFADNQAEQVDLMKKAGMEVVALSPEEAKRWNDTAVSALWDYYGTIYSGEQIAQIKAMFDAAAAQ</sequence>
<comment type="caution">
    <text evidence="5">The sequence shown here is derived from an EMBL/GenBank/DDBJ whole genome shotgun (WGS) entry which is preliminary data.</text>
</comment>
<evidence type="ECO:0000256" key="1">
    <source>
        <dbReference type="ARBA" id="ARBA00004418"/>
    </source>
</evidence>
<proteinExistence type="predicted"/>
<dbReference type="Proteomes" id="UP000316225">
    <property type="component" value="Unassembled WGS sequence"/>
</dbReference>
<dbReference type="PANTHER" id="PTHR33376:SF5">
    <property type="entry name" value="EXTRACYTOPLASMIC SOLUTE RECEPTOR PROTEIN"/>
    <property type="match status" value="1"/>
</dbReference>
<dbReference type="RefSeq" id="WP_158637543.1">
    <property type="nucleotide sequence ID" value="NZ_VLKU01000010.1"/>
</dbReference>
<dbReference type="InterPro" id="IPR018389">
    <property type="entry name" value="DctP_fam"/>
</dbReference>
<dbReference type="AlphaFoldDB" id="A0A562NGM5"/>
<dbReference type="NCBIfam" id="NF037995">
    <property type="entry name" value="TRAP_S1"/>
    <property type="match status" value="1"/>
</dbReference>
<dbReference type="PANTHER" id="PTHR33376">
    <property type="match status" value="1"/>
</dbReference>
<evidence type="ECO:0000256" key="4">
    <source>
        <dbReference type="SAM" id="SignalP"/>
    </source>
</evidence>
<dbReference type="OrthoDB" id="9769667at2"/>
<dbReference type="GO" id="GO:0055085">
    <property type="term" value="P:transmembrane transport"/>
    <property type="evidence" value="ECO:0007669"/>
    <property type="project" value="InterPro"/>
</dbReference>
<evidence type="ECO:0000313" key="5">
    <source>
        <dbReference type="EMBL" id="TWI31243.1"/>
    </source>
</evidence>
<name>A0A562NGM5_9RHOB</name>
<keyword evidence="3" id="KW-0574">Periplasm</keyword>
<protein>
    <submittedName>
        <fullName evidence="5">TRAP-type C4-dicarboxylate transport system substrate-binding protein</fullName>
    </submittedName>
</protein>
<evidence type="ECO:0000313" key="6">
    <source>
        <dbReference type="Proteomes" id="UP000316225"/>
    </source>
</evidence>
<dbReference type="GO" id="GO:0042597">
    <property type="term" value="C:periplasmic space"/>
    <property type="evidence" value="ECO:0007669"/>
    <property type="project" value="UniProtKB-SubCell"/>
</dbReference>
<dbReference type="InterPro" id="IPR038404">
    <property type="entry name" value="TRAP_DctP_sf"/>
</dbReference>
<keyword evidence="6" id="KW-1185">Reference proteome</keyword>